<reference evidence="2" key="1">
    <citation type="submission" date="2023-03" db="EMBL/GenBank/DDBJ databases">
        <title>Massive genome expansion in bonnet fungi (Mycena s.s.) driven by repeated elements and novel gene families across ecological guilds.</title>
        <authorList>
            <consortium name="Lawrence Berkeley National Laboratory"/>
            <person name="Harder C.B."/>
            <person name="Miyauchi S."/>
            <person name="Viragh M."/>
            <person name="Kuo A."/>
            <person name="Thoen E."/>
            <person name="Andreopoulos B."/>
            <person name="Lu D."/>
            <person name="Skrede I."/>
            <person name="Drula E."/>
            <person name="Henrissat B."/>
            <person name="Morin E."/>
            <person name="Kohler A."/>
            <person name="Barry K."/>
            <person name="LaButti K."/>
            <person name="Morin E."/>
            <person name="Salamov A."/>
            <person name="Lipzen A."/>
            <person name="Mereny Z."/>
            <person name="Hegedus B."/>
            <person name="Baldrian P."/>
            <person name="Stursova M."/>
            <person name="Weitz H."/>
            <person name="Taylor A."/>
            <person name="Grigoriev I.V."/>
            <person name="Nagy L.G."/>
            <person name="Martin F."/>
            <person name="Kauserud H."/>
        </authorList>
    </citation>
    <scope>NUCLEOTIDE SEQUENCE</scope>
    <source>
        <strain evidence="2">CBHHK188m</strain>
    </source>
</reference>
<dbReference type="Proteomes" id="UP001215280">
    <property type="component" value="Unassembled WGS sequence"/>
</dbReference>
<evidence type="ECO:0000256" key="1">
    <source>
        <dbReference type="SAM" id="MobiDB-lite"/>
    </source>
</evidence>
<organism evidence="2 3">
    <name type="scientific">Mycena maculata</name>
    <dbReference type="NCBI Taxonomy" id="230809"/>
    <lineage>
        <taxon>Eukaryota</taxon>
        <taxon>Fungi</taxon>
        <taxon>Dikarya</taxon>
        <taxon>Basidiomycota</taxon>
        <taxon>Agaricomycotina</taxon>
        <taxon>Agaricomycetes</taxon>
        <taxon>Agaricomycetidae</taxon>
        <taxon>Agaricales</taxon>
        <taxon>Marasmiineae</taxon>
        <taxon>Mycenaceae</taxon>
        <taxon>Mycena</taxon>
    </lineage>
</organism>
<protein>
    <submittedName>
        <fullName evidence="2">Uncharacterized protein</fullName>
    </submittedName>
</protein>
<evidence type="ECO:0000313" key="3">
    <source>
        <dbReference type="Proteomes" id="UP001215280"/>
    </source>
</evidence>
<comment type="caution">
    <text evidence="2">The sequence shown here is derived from an EMBL/GenBank/DDBJ whole genome shotgun (WGS) entry which is preliminary data.</text>
</comment>
<dbReference type="AlphaFoldDB" id="A0AAD7NPJ9"/>
<name>A0AAD7NPJ9_9AGAR</name>
<proteinExistence type="predicted"/>
<gene>
    <name evidence="2" type="ORF">DFH07DRAFT_735479</name>
</gene>
<accession>A0AAD7NPJ9</accession>
<sequence>MIKCLNKYGFSFETINPCEQIQKEMPLWHHPGINRIKRQINNSEIAQCLRKNHAMLMVSEGMDLAQRLDEPSHEKHDSCDCEDCDRDHTLLGCNKPHACVKAVAARLGQILPKWIPVPGEGETPSGDDEPADAGGDSVNFKPPTNIKSLAQGHDYEKR</sequence>
<feature type="region of interest" description="Disordered" evidence="1">
    <location>
        <begin position="115"/>
        <end position="158"/>
    </location>
</feature>
<keyword evidence="3" id="KW-1185">Reference proteome</keyword>
<dbReference type="EMBL" id="JARJLG010000024">
    <property type="protein sequence ID" value="KAJ7770259.1"/>
    <property type="molecule type" value="Genomic_DNA"/>
</dbReference>
<evidence type="ECO:0000313" key="2">
    <source>
        <dbReference type="EMBL" id="KAJ7770259.1"/>
    </source>
</evidence>